<evidence type="ECO:0008006" key="4">
    <source>
        <dbReference type="Google" id="ProtNLM"/>
    </source>
</evidence>
<evidence type="ECO:0000313" key="2">
    <source>
        <dbReference type="EMBL" id="TKS57031.1"/>
    </source>
</evidence>
<accession>A0A4U5TT54</accession>
<feature type="signal peptide" evidence="1">
    <location>
        <begin position="1"/>
        <end position="19"/>
    </location>
</feature>
<dbReference type="RefSeq" id="WP_138930735.1">
    <property type="nucleotide sequence ID" value="NZ_SWMU01000001.1"/>
</dbReference>
<reference evidence="2 3" key="1">
    <citation type="submission" date="2019-04" db="EMBL/GenBank/DDBJ databases">
        <title>Psychroflexus halotolerans sp. nov., isolated from a marine solar saltern.</title>
        <authorList>
            <person name="Feng X."/>
        </authorList>
    </citation>
    <scope>NUCLEOTIDE SEQUENCE [LARGE SCALE GENOMIC DNA]</scope>
    <source>
        <strain evidence="2 3">WDS2C27</strain>
    </source>
</reference>
<dbReference type="AlphaFoldDB" id="A0A4U5TT54"/>
<sequence length="111" mass="12660">MKSIIYVAIFAFMSAGVYAQSSDQQSLAESSKETATQISQELNLDDEKSQFLYRAIYSTEMARQRADEQLSENAEELEATHQKIDTSFESILKSNFSEAEISKIKKLYKKE</sequence>
<proteinExistence type="predicted"/>
<gene>
    <name evidence="2" type="ORF">FCN74_01000</name>
</gene>
<comment type="caution">
    <text evidence="2">The sequence shown here is derived from an EMBL/GenBank/DDBJ whole genome shotgun (WGS) entry which is preliminary data.</text>
</comment>
<feature type="chain" id="PRO_5020480992" description="DUF4168 domain-containing protein" evidence="1">
    <location>
        <begin position="20"/>
        <end position="111"/>
    </location>
</feature>
<protein>
    <recommendedName>
        <fullName evidence="4">DUF4168 domain-containing protein</fullName>
    </recommendedName>
</protein>
<dbReference type="EMBL" id="SWMU01000001">
    <property type="protein sequence ID" value="TKS57031.1"/>
    <property type="molecule type" value="Genomic_DNA"/>
</dbReference>
<name>A0A4U5TT54_9FLAO</name>
<keyword evidence="1" id="KW-0732">Signal</keyword>
<dbReference type="OrthoDB" id="9848113at2"/>
<evidence type="ECO:0000313" key="3">
    <source>
        <dbReference type="Proteomes" id="UP000306552"/>
    </source>
</evidence>
<organism evidence="2 3">
    <name type="scientific">Mesohalobacter halotolerans</name>
    <dbReference type="NCBI Taxonomy" id="1883405"/>
    <lineage>
        <taxon>Bacteria</taxon>
        <taxon>Pseudomonadati</taxon>
        <taxon>Bacteroidota</taxon>
        <taxon>Flavobacteriia</taxon>
        <taxon>Flavobacteriales</taxon>
        <taxon>Flavobacteriaceae</taxon>
        <taxon>Mesohalobacter</taxon>
    </lineage>
</organism>
<dbReference type="Proteomes" id="UP000306552">
    <property type="component" value="Unassembled WGS sequence"/>
</dbReference>
<keyword evidence="3" id="KW-1185">Reference proteome</keyword>
<evidence type="ECO:0000256" key="1">
    <source>
        <dbReference type="SAM" id="SignalP"/>
    </source>
</evidence>